<organism evidence="1 2">
    <name type="scientific">Vibrio alginolyticus</name>
    <dbReference type="NCBI Taxonomy" id="663"/>
    <lineage>
        <taxon>Bacteria</taxon>
        <taxon>Pseudomonadati</taxon>
        <taxon>Pseudomonadota</taxon>
        <taxon>Gammaproteobacteria</taxon>
        <taxon>Vibrionales</taxon>
        <taxon>Vibrionaceae</taxon>
        <taxon>Vibrio</taxon>
    </lineage>
</organism>
<evidence type="ECO:0000313" key="2">
    <source>
        <dbReference type="Proteomes" id="UP000532247"/>
    </source>
</evidence>
<evidence type="ECO:0000313" key="1">
    <source>
        <dbReference type="EMBL" id="NOI11175.1"/>
    </source>
</evidence>
<reference evidence="1 2" key="1">
    <citation type="submission" date="2019-09" db="EMBL/GenBank/DDBJ databases">
        <title>Draft genome sequencing and comparative genomics of hatchery-associated Vibrios.</title>
        <authorList>
            <person name="Kehlet-Delgado H."/>
            <person name="Mueller R.S."/>
        </authorList>
    </citation>
    <scope>NUCLEOTIDE SEQUENCE [LARGE SCALE GENOMIC DNA]</scope>
    <source>
        <strain evidence="1 2">081416A</strain>
    </source>
</reference>
<sequence>MPSELHEAQNIHAIRWMKKQGFSVVASNIRTTGSREIIDAIGFRDSCSIVIESKVSRSDFLADKKKPERQDGAKALGTYRFYICPVGLIKPDEVLARGWGLLYSDGKKVVEEFKPKGNRWPRADYDHPSIADWIPFQHQVNEEAERSMLFSLCRRLVSNKPIIN</sequence>
<proteinExistence type="predicted"/>
<gene>
    <name evidence="1" type="ORF">F0254_20275</name>
</gene>
<dbReference type="InterPro" id="IPR011335">
    <property type="entry name" value="Restrct_endonuc-II-like"/>
</dbReference>
<dbReference type="EMBL" id="VTYF01000015">
    <property type="protein sequence ID" value="NOI11175.1"/>
    <property type="molecule type" value="Genomic_DNA"/>
</dbReference>
<dbReference type="Proteomes" id="UP000532247">
    <property type="component" value="Unassembled WGS sequence"/>
</dbReference>
<dbReference type="SUPFAM" id="SSF52980">
    <property type="entry name" value="Restriction endonuclease-like"/>
    <property type="match status" value="1"/>
</dbReference>
<accession>A0A7Y4B5Z7</accession>
<comment type="caution">
    <text evidence="1">The sequence shown here is derived from an EMBL/GenBank/DDBJ whole genome shotgun (WGS) entry which is preliminary data.</text>
</comment>
<dbReference type="RefSeq" id="WP_029792981.1">
    <property type="nucleotide sequence ID" value="NZ_JAFLNX010000017.1"/>
</dbReference>
<protein>
    <submittedName>
        <fullName evidence="1">Uncharacterized protein</fullName>
    </submittedName>
</protein>
<name>A0A7Y4B5Z7_VIBAL</name>
<dbReference type="AlphaFoldDB" id="A0A7Y4B5Z7"/>